<evidence type="ECO:0000256" key="1">
    <source>
        <dbReference type="ARBA" id="ARBA00001974"/>
    </source>
</evidence>
<comment type="cofactor">
    <cofactor evidence="1">
        <name>FAD</name>
        <dbReference type="ChEBI" id="CHEBI:57692"/>
    </cofactor>
</comment>
<dbReference type="GO" id="GO:0004489">
    <property type="term" value="F:methylenetetrahydrofolate reductase [NAD(P)H] activity"/>
    <property type="evidence" value="ECO:0007669"/>
    <property type="project" value="InterPro"/>
</dbReference>
<evidence type="ECO:0000256" key="6">
    <source>
        <dbReference type="RuleBase" id="RU004254"/>
    </source>
</evidence>
<evidence type="ECO:0000256" key="2">
    <source>
        <dbReference type="ARBA" id="ARBA00004777"/>
    </source>
</evidence>
<evidence type="ECO:0000256" key="7">
    <source>
        <dbReference type="SAM" id="MobiDB-lite"/>
    </source>
</evidence>
<dbReference type="RefSeq" id="XP_002502276.1">
    <property type="nucleotide sequence ID" value="XM_002502230.1"/>
</dbReference>
<dbReference type="KEGG" id="mis:MICPUN_58862"/>
<keyword evidence="9" id="KW-1185">Reference proteome</keyword>
<evidence type="ECO:0000313" key="9">
    <source>
        <dbReference type="Proteomes" id="UP000002009"/>
    </source>
</evidence>
<protein>
    <submittedName>
        <fullName evidence="8">Uncharacterized protein</fullName>
    </submittedName>
</protein>
<dbReference type="GO" id="GO:0006555">
    <property type="term" value="P:methionine metabolic process"/>
    <property type="evidence" value="ECO:0007669"/>
    <property type="project" value="InterPro"/>
</dbReference>
<dbReference type="AlphaFoldDB" id="C1E728"/>
<dbReference type="InParanoid" id="C1E728"/>
<dbReference type="GO" id="GO:0035999">
    <property type="term" value="P:tetrahydrofolate interconversion"/>
    <property type="evidence" value="ECO:0007669"/>
    <property type="project" value="UniProtKB-UniPathway"/>
</dbReference>
<accession>C1E728</accession>
<proteinExistence type="predicted"/>
<dbReference type="Proteomes" id="UP000002009">
    <property type="component" value="Chromosome 5"/>
</dbReference>
<feature type="region of interest" description="Disordered" evidence="7">
    <location>
        <begin position="1"/>
        <end position="37"/>
    </location>
</feature>
<evidence type="ECO:0000313" key="8">
    <source>
        <dbReference type="EMBL" id="ACO63534.1"/>
    </source>
</evidence>
<keyword evidence="3" id="KW-0285">Flavoprotein</keyword>
<dbReference type="Gene3D" id="3.20.20.220">
    <property type="match status" value="1"/>
</dbReference>
<dbReference type="EMBL" id="CP001326">
    <property type="protein sequence ID" value="ACO63534.1"/>
    <property type="molecule type" value="Genomic_DNA"/>
</dbReference>
<name>C1E728_MICCC</name>
<comment type="pathway">
    <text evidence="2 6">One-carbon metabolism; tetrahydrofolate interconversion.</text>
</comment>
<keyword evidence="4" id="KW-0274">FAD</keyword>
<keyword evidence="5" id="KW-0560">Oxidoreductase</keyword>
<organism evidence="8 9">
    <name type="scientific">Micromonas commoda (strain RCC299 / NOUM17 / CCMP2709)</name>
    <name type="common">Picoplanktonic green alga</name>
    <dbReference type="NCBI Taxonomy" id="296587"/>
    <lineage>
        <taxon>Eukaryota</taxon>
        <taxon>Viridiplantae</taxon>
        <taxon>Chlorophyta</taxon>
        <taxon>Mamiellophyceae</taxon>
        <taxon>Mamiellales</taxon>
        <taxon>Mamiellaceae</taxon>
        <taxon>Micromonas</taxon>
    </lineage>
</organism>
<sequence>MSAKQVRRANVRSPLPKPPTHPSVGTDDVHANNRLPPHFPTPKAARVFLERSPYVSWRAQRPVFAHPAFNGVIHPDLPVWAGEPGIPEPAVGSDAATPRISRLAKTEVDILPDFHVQTVAASRCRSAAEARQRIAAASDAGASAILMVTGDAPDAARGARTTRSAWDSTKLLREAFAMRERGEVHEDVTLACVANPSLEGAARDPTARLRAKLDAGAEMVVTQPAQLAPAVHRAWWDAVRSESLHRECDVVFGVTYLASHRSVRRWQRLCGLSGDASSDATEEAEETARLWEEMERSMDATTFERWRDERLDLAVAAALADVDARGVHVMPVTEEGYAGVGRVADAIGALAARAR</sequence>
<dbReference type="SUPFAM" id="SSF51730">
    <property type="entry name" value="FAD-linked oxidoreductase"/>
    <property type="match status" value="1"/>
</dbReference>
<dbReference type="UniPathway" id="UPA00193"/>
<gene>
    <name evidence="8" type="ORF">MICPUN_58862</name>
</gene>
<dbReference type="GeneID" id="8243937"/>
<evidence type="ECO:0000256" key="5">
    <source>
        <dbReference type="ARBA" id="ARBA00023002"/>
    </source>
</evidence>
<dbReference type="Pfam" id="PF02219">
    <property type="entry name" value="MTHFR"/>
    <property type="match status" value="1"/>
</dbReference>
<feature type="compositionally biased region" description="Basic residues" evidence="7">
    <location>
        <begin position="1"/>
        <end position="10"/>
    </location>
</feature>
<evidence type="ECO:0000256" key="3">
    <source>
        <dbReference type="ARBA" id="ARBA00022630"/>
    </source>
</evidence>
<reference evidence="8 9" key="1">
    <citation type="journal article" date="2009" name="Science">
        <title>Green evolution and dynamic adaptations revealed by genomes of the marine picoeukaryotes Micromonas.</title>
        <authorList>
            <person name="Worden A.Z."/>
            <person name="Lee J.H."/>
            <person name="Mock T."/>
            <person name="Rouze P."/>
            <person name="Simmons M.P."/>
            <person name="Aerts A.L."/>
            <person name="Allen A.E."/>
            <person name="Cuvelier M.L."/>
            <person name="Derelle E."/>
            <person name="Everett M.V."/>
            <person name="Foulon E."/>
            <person name="Grimwood J."/>
            <person name="Gundlach H."/>
            <person name="Henrissat B."/>
            <person name="Napoli C."/>
            <person name="McDonald S.M."/>
            <person name="Parker M.S."/>
            <person name="Rombauts S."/>
            <person name="Salamov A."/>
            <person name="Von Dassow P."/>
            <person name="Badger J.H."/>
            <person name="Coutinho P.M."/>
            <person name="Demir E."/>
            <person name="Dubchak I."/>
            <person name="Gentemann C."/>
            <person name="Eikrem W."/>
            <person name="Gready J.E."/>
            <person name="John U."/>
            <person name="Lanier W."/>
            <person name="Lindquist E.A."/>
            <person name="Lucas S."/>
            <person name="Mayer K.F."/>
            <person name="Moreau H."/>
            <person name="Not F."/>
            <person name="Otillar R."/>
            <person name="Panaud O."/>
            <person name="Pangilinan J."/>
            <person name="Paulsen I."/>
            <person name="Piegu B."/>
            <person name="Poliakov A."/>
            <person name="Robbens S."/>
            <person name="Schmutz J."/>
            <person name="Toulza E."/>
            <person name="Wyss T."/>
            <person name="Zelensky A."/>
            <person name="Zhou K."/>
            <person name="Armbrust E.V."/>
            <person name="Bhattacharya D."/>
            <person name="Goodenough U.W."/>
            <person name="Van de Peer Y."/>
            <person name="Grigoriev I.V."/>
        </authorList>
    </citation>
    <scope>NUCLEOTIDE SEQUENCE [LARGE SCALE GENOMIC DNA]</scope>
    <source>
        <strain evidence="9">RCC299 / NOUM17</strain>
    </source>
</reference>
<dbReference type="OMA" id="WAVENPM"/>
<dbReference type="OrthoDB" id="508969at2759"/>
<evidence type="ECO:0000256" key="4">
    <source>
        <dbReference type="ARBA" id="ARBA00022827"/>
    </source>
</evidence>
<dbReference type="eggNOG" id="ENOG502S8CR">
    <property type="taxonomic scope" value="Eukaryota"/>
</dbReference>
<dbReference type="InterPro" id="IPR029041">
    <property type="entry name" value="FAD-linked_oxidoreductase-like"/>
</dbReference>
<dbReference type="InterPro" id="IPR003171">
    <property type="entry name" value="Mehydrof_redctse-like"/>
</dbReference>